<name>A0ABX1SG36_9PSEU</name>
<comment type="caution">
    <text evidence="3">The sequence shown here is derived from an EMBL/GenBank/DDBJ whole genome shotgun (WGS) entry which is preliminary data.</text>
</comment>
<sequence length="226" mass="23098">MTDQVWPWVLVIVIVGLVAVVALLARRRSTATAPVGPDATAEVEARDVVTPGPATADPDAVTAGPVTTAVDEGTAVATDTAATRDAAPSRAVGTAAPAGPTPPEPATAEPARPEPGTEERPPAVDSALASLDAGLTGGVASAPRPRSAADVVSSVVAQARPGPHPGSALPNPDGYAPSTEFMIKANNGAKRYYDLGSPYYVRTRADLWFHSAEDAERAGFSSWNDR</sequence>
<evidence type="ECO:0000313" key="3">
    <source>
        <dbReference type="EMBL" id="NMH99757.1"/>
    </source>
</evidence>
<evidence type="ECO:0000313" key="4">
    <source>
        <dbReference type="Proteomes" id="UP000820669"/>
    </source>
</evidence>
<feature type="transmembrane region" description="Helical" evidence="2">
    <location>
        <begin position="6"/>
        <end position="25"/>
    </location>
</feature>
<feature type="region of interest" description="Disordered" evidence="1">
    <location>
        <begin position="29"/>
        <end position="64"/>
    </location>
</feature>
<proteinExistence type="predicted"/>
<keyword evidence="2" id="KW-1133">Transmembrane helix</keyword>
<reference evidence="3 4" key="1">
    <citation type="submission" date="2020-04" db="EMBL/GenBank/DDBJ databases">
        <authorList>
            <person name="Klaysubun C."/>
            <person name="Duangmal K."/>
            <person name="Lipun K."/>
        </authorList>
    </citation>
    <scope>NUCLEOTIDE SEQUENCE [LARGE SCALE GENOMIC DNA]</scope>
    <source>
        <strain evidence="3 4">K10HN5</strain>
    </source>
</reference>
<keyword evidence="4" id="KW-1185">Reference proteome</keyword>
<evidence type="ECO:0000256" key="2">
    <source>
        <dbReference type="SAM" id="Phobius"/>
    </source>
</evidence>
<protein>
    <submittedName>
        <fullName evidence="3">Uncharacterized protein</fullName>
    </submittedName>
</protein>
<gene>
    <name evidence="3" type="ORF">HF526_20910</name>
</gene>
<dbReference type="RefSeq" id="WP_169383236.1">
    <property type="nucleotide sequence ID" value="NZ_JAAXLA010000041.1"/>
</dbReference>
<feature type="compositionally biased region" description="Basic and acidic residues" evidence="1">
    <location>
        <begin position="111"/>
        <end position="122"/>
    </location>
</feature>
<accession>A0ABX1SG36</accession>
<dbReference type="EMBL" id="JAAXLA010000041">
    <property type="protein sequence ID" value="NMH99757.1"/>
    <property type="molecule type" value="Genomic_DNA"/>
</dbReference>
<dbReference type="Proteomes" id="UP000820669">
    <property type="component" value="Unassembled WGS sequence"/>
</dbReference>
<feature type="region of interest" description="Disordered" evidence="1">
    <location>
        <begin position="79"/>
        <end position="124"/>
    </location>
</feature>
<keyword evidence="2" id="KW-0472">Membrane</keyword>
<keyword evidence="2" id="KW-0812">Transmembrane</keyword>
<evidence type="ECO:0000256" key="1">
    <source>
        <dbReference type="SAM" id="MobiDB-lite"/>
    </source>
</evidence>
<organism evidence="3 4">
    <name type="scientific">Pseudonocardia acidicola</name>
    <dbReference type="NCBI Taxonomy" id="2724939"/>
    <lineage>
        <taxon>Bacteria</taxon>
        <taxon>Bacillati</taxon>
        <taxon>Actinomycetota</taxon>
        <taxon>Actinomycetes</taxon>
        <taxon>Pseudonocardiales</taxon>
        <taxon>Pseudonocardiaceae</taxon>
        <taxon>Pseudonocardia</taxon>
    </lineage>
</organism>